<dbReference type="Proteomes" id="UP000887565">
    <property type="component" value="Unplaced"/>
</dbReference>
<proteinExistence type="predicted"/>
<protein>
    <submittedName>
        <fullName evidence="3">Uncharacterized protein</fullName>
    </submittedName>
</protein>
<feature type="compositionally biased region" description="Basic and acidic residues" evidence="1">
    <location>
        <begin position="1"/>
        <end position="41"/>
    </location>
</feature>
<dbReference type="WBParaSite" id="nRc.2.0.1.t31682-RA">
    <property type="protein sequence ID" value="nRc.2.0.1.t31682-RA"/>
    <property type="gene ID" value="nRc.2.0.1.g31682"/>
</dbReference>
<dbReference type="AlphaFoldDB" id="A0A915JZ60"/>
<keyword evidence="2" id="KW-1185">Reference proteome</keyword>
<evidence type="ECO:0000313" key="3">
    <source>
        <dbReference type="WBParaSite" id="nRc.2.0.1.t31682-RA"/>
    </source>
</evidence>
<sequence>MSSEKRRRENDEESWPKEMEKYEESRERKQEEKRDPKEHKDSRKSRKRLPFCALICPVLLAGRFDFCGDLERSAGDVANYNYFVLLFFTSRGITFEC</sequence>
<accession>A0A915JZ60</accession>
<feature type="region of interest" description="Disordered" evidence="1">
    <location>
        <begin position="1"/>
        <end position="45"/>
    </location>
</feature>
<evidence type="ECO:0000313" key="2">
    <source>
        <dbReference type="Proteomes" id="UP000887565"/>
    </source>
</evidence>
<organism evidence="2 3">
    <name type="scientific">Romanomermis culicivorax</name>
    <name type="common">Nematode worm</name>
    <dbReference type="NCBI Taxonomy" id="13658"/>
    <lineage>
        <taxon>Eukaryota</taxon>
        <taxon>Metazoa</taxon>
        <taxon>Ecdysozoa</taxon>
        <taxon>Nematoda</taxon>
        <taxon>Enoplea</taxon>
        <taxon>Dorylaimia</taxon>
        <taxon>Mermithida</taxon>
        <taxon>Mermithoidea</taxon>
        <taxon>Mermithidae</taxon>
        <taxon>Romanomermis</taxon>
    </lineage>
</organism>
<reference evidence="3" key="1">
    <citation type="submission" date="2022-11" db="UniProtKB">
        <authorList>
            <consortium name="WormBaseParasite"/>
        </authorList>
    </citation>
    <scope>IDENTIFICATION</scope>
</reference>
<evidence type="ECO:0000256" key="1">
    <source>
        <dbReference type="SAM" id="MobiDB-lite"/>
    </source>
</evidence>
<name>A0A915JZ60_ROMCU</name>